<dbReference type="EMBL" id="BEZZ01000440">
    <property type="protein sequence ID" value="GCC32499.1"/>
    <property type="molecule type" value="Genomic_DNA"/>
</dbReference>
<evidence type="ECO:0000256" key="11">
    <source>
        <dbReference type="SAM" id="MobiDB-lite"/>
    </source>
</evidence>
<dbReference type="Pfam" id="PF00046">
    <property type="entry name" value="Homeodomain"/>
    <property type="match status" value="1"/>
</dbReference>
<dbReference type="InterPro" id="IPR009057">
    <property type="entry name" value="Homeodomain-like_sf"/>
</dbReference>
<evidence type="ECO:0000256" key="5">
    <source>
        <dbReference type="ARBA" id="ARBA00023015"/>
    </source>
</evidence>
<evidence type="ECO:0000256" key="1">
    <source>
        <dbReference type="ARBA" id="ARBA00004123"/>
    </source>
</evidence>
<dbReference type="CDD" id="cd00086">
    <property type="entry name" value="homeodomain"/>
    <property type="match status" value="1"/>
</dbReference>
<comment type="caution">
    <text evidence="13">The sequence shown here is derived from an EMBL/GenBank/DDBJ whole genome shotgun (WGS) entry which is preliminary data.</text>
</comment>
<gene>
    <name evidence="13" type="ORF">chiPu_0010960</name>
</gene>
<comment type="subcellular location">
    <subcellularLocation>
        <location evidence="1 9 10">Nucleus</location>
    </subcellularLocation>
</comment>
<feature type="DNA-binding region" description="Homeobox" evidence="9">
    <location>
        <begin position="64"/>
        <end position="114"/>
    </location>
</feature>
<evidence type="ECO:0000256" key="3">
    <source>
        <dbReference type="ARBA" id="ARBA00022473"/>
    </source>
</evidence>
<dbReference type="PANTHER" id="PTHR21408:SF1">
    <property type="entry name" value="HOMEODOMAIN-ONLY PROTEIN"/>
    <property type="match status" value="1"/>
</dbReference>
<evidence type="ECO:0000259" key="12">
    <source>
        <dbReference type="PROSITE" id="PS50071"/>
    </source>
</evidence>
<feature type="domain" description="Homeobox" evidence="12">
    <location>
        <begin position="62"/>
        <end position="113"/>
    </location>
</feature>
<reference evidence="13 14" key="1">
    <citation type="journal article" date="2018" name="Nat. Ecol. Evol.">
        <title>Shark genomes provide insights into elasmobranch evolution and the origin of vertebrates.</title>
        <authorList>
            <person name="Hara Y"/>
            <person name="Yamaguchi K"/>
            <person name="Onimaru K"/>
            <person name="Kadota M"/>
            <person name="Koyanagi M"/>
            <person name="Keeley SD"/>
            <person name="Tatsumi K"/>
            <person name="Tanaka K"/>
            <person name="Motone F"/>
            <person name="Kageyama Y"/>
            <person name="Nozu R"/>
            <person name="Adachi N"/>
            <person name="Nishimura O"/>
            <person name="Nakagawa R"/>
            <person name="Tanegashima C"/>
            <person name="Kiyatake I"/>
            <person name="Matsumoto R"/>
            <person name="Murakumo K"/>
            <person name="Nishida K"/>
            <person name="Terakita A"/>
            <person name="Kuratani S"/>
            <person name="Sato K"/>
            <person name="Hyodo S Kuraku.S."/>
        </authorList>
    </citation>
    <scope>NUCLEOTIDE SEQUENCE [LARGE SCALE GENOMIC DNA]</scope>
</reference>
<feature type="region of interest" description="Disordered" evidence="11">
    <location>
        <begin position="35"/>
        <end position="59"/>
    </location>
</feature>
<dbReference type="Gene3D" id="1.10.10.60">
    <property type="entry name" value="Homeodomain-like"/>
    <property type="match status" value="1"/>
</dbReference>
<dbReference type="PANTHER" id="PTHR21408">
    <property type="entry name" value="HOMEODOMAIN-ONLY PROTEIN"/>
    <property type="match status" value="1"/>
</dbReference>
<keyword evidence="7" id="KW-0804">Transcription</keyword>
<keyword evidence="4" id="KW-0678">Repressor</keyword>
<keyword evidence="9 10" id="KW-0238">DNA-binding</keyword>
<dbReference type="SUPFAM" id="SSF46689">
    <property type="entry name" value="Homeodomain-like"/>
    <property type="match status" value="1"/>
</dbReference>
<dbReference type="InterPro" id="IPR039162">
    <property type="entry name" value="HOPX"/>
</dbReference>
<name>A0A401SQ08_CHIPU</name>
<keyword evidence="6 9" id="KW-0371">Homeobox</keyword>
<evidence type="ECO:0000313" key="13">
    <source>
        <dbReference type="EMBL" id="GCC32499.1"/>
    </source>
</evidence>
<keyword evidence="5" id="KW-0805">Transcription regulation</keyword>
<dbReference type="AlphaFoldDB" id="A0A401SQ08"/>
<proteinExistence type="predicted"/>
<evidence type="ECO:0000256" key="2">
    <source>
        <dbReference type="ARBA" id="ARBA00021327"/>
    </source>
</evidence>
<dbReference type="OrthoDB" id="6159439at2759"/>
<evidence type="ECO:0000256" key="8">
    <source>
        <dbReference type="ARBA" id="ARBA00023242"/>
    </source>
</evidence>
<sequence length="125" mass="13903">MQITALIAVLEVAALYRERKSIKKKRLRVVNCGIKRQSQTAPMEQQGAGTGSGPASAGTMDLKEDQVQLLEETFTRMRQPDSSTVMLISAETGLSEKETAQWFKERYAKWRQAEGLPPECGSVKD</sequence>
<evidence type="ECO:0000256" key="7">
    <source>
        <dbReference type="ARBA" id="ARBA00023163"/>
    </source>
</evidence>
<evidence type="ECO:0000256" key="6">
    <source>
        <dbReference type="ARBA" id="ARBA00023155"/>
    </source>
</evidence>
<dbReference type="GO" id="GO:0006357">
    <property type="term" value="P:regulation of transcription by RNA polymerase II"/>
    <property type="evidence" value="ECO:0007669"/>
    <property type="project" value="TreeGrafter"/>
</dbReference>
<dbReference type="STRING" id="137246.A0A401SQ08"/>
<keyword evidence="8 9" id="KW-0539">Nucleus</keyword>
<evidence type="ECO:0000256" key="10">
    <source>
        <dbReference type="RuleBase" id="RU000682"/>
    </source>
</evidence>
<keyword evidence="14" id="KW-1185">Reference proteome</keyword>
<dbReference type="SMART" id="SM00389">
    <property type="entry name" value="HOX"/>
    <property type="match status" value="1"/>
</dbReference>
<dbReference type="GO" id="GO:0030154">
    <property type="term" value="P:cell differentiation"/>
    <property type="evidence" value="ECO:0007669"/>
    <property type="project" value="InterPro"/>
</dbReference>
<dbReference type="Proteomes" id="UP000287033">
    <property type="component" value="Unassembled WGS sequence"/>
</dbReference>
<keyword evidence="3" id="KW-0217">Developmental protein</keyword>
<evidence type="ECO:0000256" key="4">
    <source>
        <dbReference type="ARBA" id="ARBA00022491"/>
    </source>
</evidence>
<evidence type="ECO:0000313" key="14">
    <source>
        <dbReference type="Proteomes" id="UP000287033"/>
    </source>
</evidence>
<dbReference type="GO" id="GO:0005634">
    <property type="term" value="C:nucleus"/>
    <property type="evidence" value="ECO:0007669"/>
    <property type="project" value="UniProtKB-SubCell"/>
</dbReference>
<accession>A0A401SQ08</accession>
<dbReference type="InterPro" id="IPR001356">
    <property type="entry name" value="HD"/>
</dbReference>
<dbReference type="GO" id="GO:0003677">
    <property type="term" value="F:DNA binding"/>
    <property type="evidence" value="ECO:0007669"/>
    <property type="project" value="UniProtKB-UniRule"/>
</dbReference>
<protein>
    <recommendedName>
        <fullName evidence="2">Homeodomain-only protein</fullName>
    </recommendedName>
</protein>
<evidence type="ECO:0000256" key="9">
    <source>
        <dbReference type="PROSITE-ProRule" id="PRU00108"/>
    </source>
</evidence>
<organism evidence="13 14">
    <name type="scientific">Chiloscyllium punctatum</name>
    <name type="common">Brownbanded bambooshark</name>
    <name type="synonym">Hemiscyllium punctatum</name>
    <dbReference type="NCBI Taxonomy" id="137246"/>
    <lineage>
        <taxon>Eukaryota</taxon>
        <taxon>Metazoa</taxon>
        <taxon>Chordata</taxon>
        <taxon>Craniata</taxon>
        <taxon>Vertebrata</taxon>
        <taxon>Chondrichthyes</taxon>
        <taxon>Elasmobranchii</taxon>
        <taxon>Galeomorphii</taxon>
        <taxon>Galeoidea</taxon>
        <taxon>Orectolobiformes</taxon>
        <taxon>Hemiscylliidae</taxon>
        <taxon>Chiloscyllium</taxon>
    </lineage>
</organism>
<dbReference type="PROSITE" id="PS50071">
    <property type="entry name" value="HOMEOBOX_2"/>
    <property type="match status" value="1"/>
</dbReference>